<dbReference type="Pfam" id="PF00027">
    <property type="entry name" value="cNMP_binding"/>
    <property type="match status" value="1"/>
</dbReference>
<dbReference type="InterPro" id="IPR036388">
    <property type="entry name" value="WH-like_DNA-bd_sf"/>
</dbReference>
<reference evidence="6" key="1">
    <citation type="submission" date="2018-06" db="EMBL/GenBank/DDBJ databases">
        <authorList>
            <person name="Zhirakovskaya E."/>
        </authorList>
    </citation>
    <scope>NUCLEOTIDE SEQUENCE</scope>
</reference>
<dbReference type="SUPFAM" id="SSF46785">
    <property type="entry name" value="Winged helix' DNA-binding domain"/>
    <property type="match status" value="1"/>
</dbReference>
<keyword evidence="3" id="KW-0804">Transcription</keyword>
<evidence type="ECO:0000256" key="1">
    <source>
        <dbReference type="ARBA" id="ARBA00023015"/>
    </source>
</evidence>
<dbReference type="InterPro" id="IPR018490">
    <property type="entry name" value="cNMP-bd_dom_sf"/>
</dbReference>
<dbReference type="SMART" id="SM00419">
    <property type="entry name" value="HTH_CRP"/>
    <property type="match status" value="1"/>
</dbReference>
<dbReference type="SUPFAM" id="SSF51206">
    <property type="entry name" value="cAMP-binding domain-like"/>
    <property type="match status" value="1"/>
</dbReference>
<dbReference type="EMBL" id="UOFX01000012">
    <property type="protein sequence ID" value="VAX06524.1"/>
    <property type="molecule type" value="Genomic_DNA"/>
</dbReference>
<evidence type="ECO:0000313" key="6">
    <source>
        <dbReference type="EMBL" id="VAX06524.1"/>
    </source>
</evidence>
<accession>A0A3B1B3C5</accession>
<dbReference type="PANTHER" id="PTHR24567">
    <property type="entry name" value="CRP FAMILY TRANSCRIPTIONAL REGULATORY PROTEIN"/>
    <property type="match status" value="1"/>
</dbReference>
<proteinExistence type="predicted"/>
<dbReference type="SMART" id="SM00100">
    <property type="entry name" value="cNMP"/>
    <property type="match status" value="1"/>
</dbReference>
<evidence type="ECO:0000256" key="3">
    <source>
        <dbReference type="ARBA" id="ARBA00023163"/>
    </source>
</evidence>
<dbReference type="InterPro" id="IPR036390">
    <property type="entry name" value="WH_DNA-bd_sf"/>
</dbReference>
<keyword evidence="2" id="KW-0238">DNA-binding</keyword>
<evidence type="ECO:0000259" key="4">
    <source>
        <dbReference type="PROSITE" id="PS50042"/>
    </source>
</evidence>
<keyword evidence="1" id="KW-0805">Transcription regulation</keyword>
<dbReference type="Pfam" id="PF13545">
    <property type="entry name" value="HTH_Crp_2"/>
    <property type="match status" value="1"/>
</dbReference>
<gene>
    <name evidence="6" type="ORF">MNBD_GAMMA26-252</name>
</gene>
<dbReference type="PROSITE" id="PS50042">
    <property type="entry name" value="CNMP_BINDING_3"/>
    <property type="match status" value="1"/>
</dbReference>
<dbReference type="GO" id="GO:0005829">
    <property type="term" value="C:cytosol"/>
    <property type="evidence" value="ECO:0007669"/>
    <property type="project" value="TreeGrafter"/>
</dbReference>
<feature type="domain" description="Cyclic nucleotide-binding" evidence="4">
    <location>
        <begin position="30"/>
        <end position="116"/>
    </location>
</feature>
<dbReference type="Gene3D" id="1.10.10.10">
    <property type="entry name" value="Winged helix-like DNA-binding domain superfamily/Winged helix DNA-binding domain"/>
    <property type="match status" value="1"/>
</dbReference>
<dbReference type="InterPro" id="IPR000595">
    <property type="entry name" value="cNMP-bd_dom"/>
</dbReference>
<protein>
    <recommendedName>
        <fullName evidence="7">Transcriptional regulator, Crp/Fnr family</fullName>
    </recommendedName>
</protein>
<dbReference type="PANTHER" id="PTHR24567:SF26">
    <property type="entry name" value="REGULATORY PROTEIN YEIL"/>
    <property type="match status" value="1"/>
</dbReference>
<name>A0A3B1B3C5_9ZZZZ</name>
<evidence type="ECO:0000256" key="2">
    <source>
        <dbReference type="ARBA" id="ARBA00023125"/>
    </source>
</evidence>
<sequence>MEVVNLQQIDDLIREYCTPEWRFMMEHHQEEIEYPKDELIFEEGQEAKRIKVIKTGKVKVYTTDKTGKEQVIRLATDGQIIGHRSFGGDHRYPVSCKALEETVIYHVPLELFQDVLRANHLFCYHFMMFFAEELRASDRHIKNHINMDVRQRMASALIYNLKIFGYDDQNKKKLSYTLSRKDFASLIGTTYETVVRVLGDFDKSGIINIVGKHIEISNQNKLERIRVGS</sequence>
<dbReference type="AlphaFoldDB" id="A0A3B1B3C5"/>
<evidence type="ECO:0000259" key="5">
    <source>
        <dbReference type="PROSITE" id="PS51063"/>
    </source>
</evidence>
<dbReference type="PROSITE" id="PS51063">
    <property type="entry name" value="HTH_CRP_2"/>
    <property type="match status" value="1"/>
</dbReference>
<dbReference type="GO" id="GO:0003700">
    <property type="term" value="F:DNA-binding transcription factor activity"/>
    <property type="evidence" value="ECO:0007669"/>
    <property type="project" value="TreeGrafter"/>
</dbReference>
<evidence type="ECO:0008006" key="7">
    <source>
        <dbReference type="Google" id="ProtNLM"/>
    </source>
</evidence>
<dbReference type="GO" id="GO:0003677">
    <property type="term" value="F:DNA binding"/>
    <property type="evidence" value="ECO:0007669"/>
    <property type="project" value="UniProtKB-KW"/>
</dbReference>
<dbReference type="InterPro" id="IPR012318">
    <property type="entry name" value="HTH_CRP"/>
</dbReference>
<dbReference type="Gene3D" id="2.60.120.10">
    <property type="entry name" value="Jelly Rolls"/>
    <property type="match status" value="1"/>
</dbReference>
<dbReference type="InterPro" id="IPR014710">
    <property type="entry name" value="RmlC-like_jellyroll"/>
</dbReference>
<organism evidence="6">
    <name type="scientific">hydrothermal vent metagenome</name>
    <dbReference type="NCBI Taxonomy" id="652676"/>
    <lineage>
        <taxon>unclassified sequences</taxon>
        <taxon>metagenomes</taxon>
        <taxon>ecological metagenomes</taxon>
    </lineage>
</organism>
<dbReference type="InterPro" id="IPR050397">
    <property type="entry name" value="Env_Response_Regulators"/>
</dbReference>
<dbReference type="PRINTS" id="PR00034">
    <property type="entry name" value="HTHCRP"/>
</dbReference>
<feature type="domain" description="HTH crp-type" evidence="5">
    <location>
        <begin position="147"/>
        <end position="220"/>
    </location>
</feature>
<dbReference type="CDD" id="cd00038">
    <property type="entry name" value="CAP_ED"/>
    <property type="match status" value="1"/>
</dbReference>